<evidence type="ECO:0000259" key="14">
    <source>
        <dbReference type="Pfam" id="PF00694"/>
    </source>
</evidence>
<evidence type="ECO:0000256" key="1">
    <source>
        <dbReference type="ARBA" id="ARBA00001966"/>
    </source>
</evidence>
<dbReference type="InterPro" id="IPR000573">
    <property type="entry name" value="AconitaseA/IPMdHydase_ssu_swvl"/>
</dbReference>
<dbReference type="InterPro" id="IPR015928">
    <property type="entry name" value="Aconitase/3IPM_dehydase_swvl"/>
</dbReference>
<dbReference type="Pfam" id="PF00694">
    <property type="entry name" value="Aconitase_C"/>
    <property type="match status" value="1"/>
</dbReference>
<proteinExistence type="inferred from homology"/>
<evidence type="ECO:0000256" key="9">
    <source>
        <dbReference type="ARBA" id="ARBA00023014"/>
    </source>
</evidence>
<accession>A0A1X7MTU1</accession>
<dbReference type="GO" id="GO:0003994">
    <property type="term" value="F:aconitate hydratase activity"/>
    <property type="evidence" value="ECO:0007669"/>
    <property type="project" value="UniProtKB-EC"/>
</dbReference>
<dbReference type="GO" id="GO:0051539">
    <property type="term" value="F:4 iron, 4 sulfur cluster binding"/>
    <property type="evidence" value="ECO:0007669"/>
    <property type="project" value="UniProtKB-KW"/>
</dbReference>
<protein>
    <recommendedName>
        <fullName evidence="5">Aconitate hydratase A</fullName>
        <ecNumber evidence="4">4.2.1.3</ecNumber>
    </recommendedName>
    <alternativeName>
        <fullName evidence="12">Iron-responsive protein-like</fullName>
    </alternativeName>
    <alternativeName>
        <fullName evidence="11">RNA-binding protein</fullName>
    </alternativeName>
</protein>
<sequence>MIRHAVISGRDRAALDVAIRDLLEGTGSHPFHPYRVLLQDASGVPALLDIAALRDAALRVGRDPETITPVCPVDLVVDHSIRAEKTGHGSDRYNLTIEYEENAERFGFLRWAEGAFDRLSVFPPGNGIVHQINLERLTSGVVAQNGWIFPETLVGADSHTPMANGLGVLGWGVGGIEATAVMLGHPVDLLLPPVVGLELRGKPRPGLMTMDIALALAKRLRDFGVVGSCLEVFGSGLEHLSVEERATIANMTPEYGSTATLFPLDDMALRYLAATGRSEAAALAGWFLSRMPLLDKANDVNRRYARTLSIDLGAIMPAVAGPSLPHQCNPISNGFSTTRGEQSDILSDGDVVMAAITSCTNTSNPRAMIAAGLLARNAVESGLSVSPRIKTSLSPGSRMVSAYLRRLDLLSPLEKLGFAISGFGCMTCVGNSGELPDNVAKEIRTRKVNVAAILSGNRNFQGRIHPLIRSSYLASPPLVIAYALAGRMDIDLGSEPLATGSHGPVRLADIWPSDSEIEDALKQAAASLSKPSAPVREEWDALPAATGACFPWPSESNYLVEPRFSSSENRGAVLEGARALLLLGDNVTTDHISPVGRIAADSPAGRMLTHLGIPESRFNTYGARRGNAPLMRLGTFANPNVPNRLAGDRPGNWTRHHPSGAFMPIPDAASLYAADETPLIIVAGKQYGIGSARDWAAKGTRELGIAAVLAESFERIHRANLALVGVLPLQWDRPIELAGDEIFHIETAASDLFPGMPLQLRIETPSGSKTVSVICRLDTLNEVALWRGGGFLAQALARDPAEVVRGRAGL</sequence>
<keyword evidence="16" id="KW-1185">Reference proteome</keyword>
<dbReference type="GO" id="GO:0006099">
    <property type="term" value="P:tricarboxylic acid cycle"/>
    <property type="evidence" value="ECO:0007669"/>
    <property type="project" value="UniProtKB-UniPathway"/>
</dbReference>
<comment type="catalytic activity">
    <reaction evidence="10">
        <text>citrate = D-threo-isocitrate</text>
        <dbReference type="Rhea" id="RHEA:10336"/>
        <dbReference type="ChEBI" id="CHEBI:15562"/>
        <dbReference type="ChEBI" id="CHEBI:16947"/>
        <dbReference type="EC" id="4.2.1.3"/>
    </reaction>
</comment>
<evidence type="ECO:0000256" key="4">
    <source>
        <dbReference type="ARBA" id="ARBA00012926"/>
    </source>
</evidence>
<evidence type="ECO:0000256" key="7">
    <source>
        <dbReference type="ARBA" id="ARBA00022723"/>
    </source>
</evidence>
<dbReference type="InterPro" id="IPR018136">
    <property type="entry name" value="Aconitase_4Fe-4S_BS"/>
</dbReference>
<dbReference type="UniPathway" id="UPA00223">
    <property type="reaction ID" value="UER00718"/>
</dbReference>
<evidence type="ECO:0000256" key="6">
    <source>
        <dbReference type="ARBA" id="ARBA00022485"/>
    </source>
</evidence>
<comment type="pathway">
    <text evidence="2">Carbohydrate metabolism; tricarboxylic acid cycle; isocitrate from oxaloacetate: step 2/2.</text>
</comment>
<dbReference type="InterPro" id="IPR006249">
    <property type="entry name" value="Aconitase/IRP2"/>
</dbReference>
<feature type="domain" description="Aconitase/3-isopropylmalate dehydratase large subunit alpha/beta/alpha" evidence="13">
    <location>
        <begin position="27"/>
        <end position="486"/>
    </location>
</feature>
<dbReference type="NCBIfam" id="NF006757">
    <property type="entry name" value="PRK09277.1"/>
    <property type="match status" value="1"/>
</dbReference>
<organism evidence="15 16">
    <name type="scientific">Mesorhizobium australicum</name>
    <dbReference type="NCBI Taxonomy" id="536018"/>
    <lineage>
        <taxon>Bacteria</taxon>
        <taxon>Pseudomonadati</taxon>
        <taxon>Pseudomonadota</taxon>
        <taxon>Alphaproteobacteria</taxon>
        <taxon>Hyphomicrobiales</taxon>
        <taxon>Phyllobacteriaceae</taxon>
        <taxon>Mesorhizobium</taxon>
    </lineage>
</organism>
<keyword evidence="9" id="KW-0411">Iron-sulfur</keyword>
<dbReference type="Pfam" id="PF00330">
    <property type="entry name" value="Aconitase"/>
    <property type="match status" value="1"/>
</dbReference>
<keyword evidence="6" id="KW-0004">4Fe-4S</keyword>
<comment type="cofactor">
    <cofactor evidence="1">
        <name>[4Fe-4S] cluster</name>
        <dbReference type="ChEBI" id="CHEBI:49883"/>
    </cofactor>
</comment>
<dbReference type="AlphaFoldDB" id="A0A1X7MTU1"/>
<evidence type="ECO:0000259" key="13">
    <source>
        <dbReference type="Pfam" id="PF00330"/>
    </source>
</evidence>
<dbReference type="Gene3D" id="3.30.499.10">
    <property type="entry name" value="Aconitase, domain 3"/>
    <property type="match status" value="2"/>
</dbReference>
<dbReference type="InterPro" id="IPR036008">
    <property type="entry name" value="Aconitase_4Fe-4S_dom"/>
</dbReference>
<dbReference type="NCBIfam" id="NF009520">
    <property type="entry name" value="PRK12881.1"/>
    <property type="match status" value="1"/>
</dbReference>
<dbReference type="InterPro" id="IPR015931">
    <property type="entry name" value="Acnase/IPM_dHydase_lsu_aba_1/3"/>
</dbReference>
<dbReference type="PANTHER" id="PTHR11670">
    <property type="entry name" value="ACONITASE/IRON-RESPONSIVE ELEMENT FAMILY MEMBER"/>
    <property type="match status" value="1"/>
</dbReference>
<evidence type="ECO:0000256" key="11">
    <source>
        <dbReference type="ARBA" id="ARBA00031081"/>
    </source>
</evidence>
<comment type="similarity">
    <text evidence="3">Belongs to the aconitase/IPM isomerase family.</text>
</comment>
<evidence type="ECO:0000313" key="15">
    <source>
        <dbReference type="EMBL" id="SMH27751.1"/>
    </source>
</evidence>
<dbReference type="SUPFAM" id="SSF52016">
    <property type="entry name" value="LeuD/IlvD-like"/>
    <property type="match status" value="1"/>
</dbReference>
<dbReference type="SUPFAM" id="SSF53732">
    <property type="entry name" value="Aconitase iron-sulfur domain"/>
    <property type="match status" value="1"/>
</dbReference>
<keyword evidence="7" id="KW-0479">Metal-binding</keyword>
<feature type="domain" description="Aconitase A/isopropylmalate dehydratase small subunit swivel" evidence="14">
    <location>
        <begin position="606"/>
        <end position="733"/>
    </location>
</feature>
<evidence type="ECO:0000313" key="16">
    <source>
        <dbReference type="Proteomes" id="UP000193083"/>
    </source>
</evidence>
<dbReference type="EC" id="4.2.1.3" evidence="4"/>
<dbReference type="GO" id="GO:0046872">
    <property type="term" value="F:metal ion binding"/>
    <property type="evidence" value="ECO:0007669"/>
    <property type="project" value="UniProtKB-KW"/>
</dbReference>
<dbReference type="PROSITE" id="PS00450">
    <property type="entry name" value="ACONITASE_1"/>
    <property type="match status" value="1"/>
</dbReference>
<reference evidence="16" key="1">
    <citation type="submission" date="2017-04" db="EMBL/GenBank/DDBJ databases">
        <authorList>
            <person name="Varghese N."/>
            <person name="Submissions S."/>
        </authorList>
    </citation>
    <scope>NUCLEOTIDE SEQUENCE [LARGE SCALE GENOMIC DNA]</scope>
    <source>
        <strain evidence="16">B5P</strain>
    </source>
</reference>
<evidence type="ECO:0000256" key="8">
    <source>
        <dbReference type="ARBA" id="ARBA00023004"/>
    </source>
</evidence>
<dbReference type="PROSITE" id="PS01244">
    <property type="entry name" value="ACONITASE_2"/>
    <property type="match status" value="1"/>
</dbReference>
<gene>
    <name evidence="15" type="ORF">SAMN02982922_0623</name>
</gene>
<evidence type="ECO:0000256" key="3">
    <source>
        <dbReference type="ARBA" id="ARBA00007185"/>
    </source>
</evidence>
<evidence type="ECO:0000256" key="5">
    <source>
        <dbReference type="ARBA" id="ARBA00019378"/>
    </source>
</evidence>
<keyword evidence="8" id="KW-0408">Iron</keyword>
<dbReference type="PRINTS" id="PR00415">
    <property type="entry name" value="ACONITASE"/>
</dbReference>
<name>A0A1X7MTU1_9HYPH</name>
<evidence type="ECO:0000256" key="2">
    <source>
        <dbReference type="ARBA" id="ARBA00004717"/>
    </source>
</evidence>
<dbReference type="Proteomes" id="UP000193083">
    <property type="component" value="Unassembled WGS sequence"/>
</dbReference>
<evidence type="ECO:0000256" key="12">
    <source>
        <dbReference type="ARBA" id="ARBA00031977"/>
    </source>
</evidence>
<evidence type="ECO:0000256" key="10">
    <source>
        <dbReference type="ARBA" id="ARBA00023501"/>
    </source>
</evidence>
<dbReference type="Gene3D" id="3.20.19.10">
    <property type="entry name" value="Aconitase, domain 4"/>
    <property type="match status" value="1"/>
</dbReference>
<dbReference type="EMBL" id="FXBL01000004">
    <property type="protein sequence ID" value="SMH27751.1"/>
    <property type="molecule type" value="Genomic_DNA"/>
</dbReference>
<dbReference type="InterPro" id="IPR001030">
    <property type="entry name" value="Acoase/IPM_deHydtase_lsu_aba"/>
</dbReference>